<name>A0AAW2G0I6_9HYME</name>
<reference evidence="2 3" key="1">
    <citation type="submission" date="2023-03" db="EMBL/GenBank/DDBJ databases">
        <title>High recombination rates correlate with genetic variation in Cardiocondyla obscurior ants.</title>
        <authorList>
            <person name="Errbii M."/>
        </authorList>
    </citation>
    <scope>NUCLEOTIDE SEQUENCE [LARGE SCALE GENOMIC DNA]</scope>
    <source>
        <strain evidence="2">Alpha-2009</strain>
        <tissue evidence="2">Whole body</tissue>
    </source>
</reference>
<keyword evidence="3" id="KW-1185">Reference proteome</keyword>
<accession>A0AAW2G0I6</accession>
<feature type="region of interest" description="Disordered" evidence="1">
    <location>
        <begin position="123"/>
        <end position="175"/>
    </location>
</feature>
<proteinExistence type="predicted"/>
<gene>
    <name evidence="2" type="ORF">PUN28_006841</name>
</gene>
<sequence>MLYCHEDVNIRKYLLLNSNMSPPVRFPSPMNIMALRSREQQDINNFIFPLLLSPEQRDAVFPDKKINRPLHSFRPPLNRIREYTKNRTFPALNFRGLNAAGPKIQLLRRRVLTLTFANEPKNVGEKPTRIAQANNPTCKKSEQTAKSAVQREKKKINKKKKNGVGKTSSRKKHLA</sequence>
<evidence type="ECO:0000313" key="3">
    <source>
        <dbReference type="Proteomes" id="UP001430953"/>
    </source>
</evidence>
<dbReference type="Proteomes" id="UP001430953">
    <property type="component" value="Unassembled WGS sequence"/>
</dbReference>
<dbReference type="AlphaFoldDB" id="A0AAW2G0I6"/>
<protein>
    <submittedName>
        <fullName evidence="2">Uncharacterized protein</fullName>
    </submittedName>
</protein>
<evidence type="ECO:0000256" key="1">
    <source>
        <dbReference type="SAM" id="MobiDB-lite"/>
    </source>
</evidence>
<evidence type="ECO:0000313" key="2">
    <source>
        <dbReference type="EMBL" id="KAL0121588.1"/>
    </source>
</evidence>
<organism evidence="2 3">
    <name type="scientific">Cardiocondyla obscurior</name>
    <dbReference type="NCBI Taxonomy" id="286306"/>
    <lineage>
        <taxon>Eukaryota</taxon>
        <taxon>Metazoa</taxon>
        <taxon>Ecdysozoa</taxon>
        <taxon>Arthropoda</taxon>
        <taxon>Hexapoda</taxon>
        <taxon>Insecta</taxon>
        <taxon>Pterygota</taxon>
        <taxon>Neoptera</taxon>
        <taxon>Endopterygota</taxon>
        <taxon>Hymenoptera</taxon>
        <taxon>Apocrita</taxon>
        <taxon>Aculeata</taxon>
        <taxon>Formicoidea</taxon>
        <taxon>Formicidae</taxon>
        <taxon>Myrmicinae</taxon>
        <taxon>Cardiocondyla</taxon>
    </lineage>
</organism>
<comment type="caution">
    <text evidence="2">The sequence shown here is derived from an EMBL/GenBank/DDBJ whole genome shotgun (WGS) entry which is preliminary data.</text>
</comment>
<dbReference type="EMBL" id="JADYXP020000006">
    <property type="protein sequence ID" value="KAL0121588.1"/>
    <property type="molecule type" value="Genomic_DNA"/>
</dbReference>
<feature type="compositionally biased region" description="Basic residues" evidence="1">
    <location>
        <begin position="152"/>
        <end position="175"/>
    </location>
</feature>